<name>A0A498KP52_MALDO</name>
<dbReference type="AlphaFoldDB" id="A0A498KP52"/>
<accession>A0A498KP52</accession>
<dbReference type="EMBL" id="RDQH01000327">
    <property type="protein sequence ID" value="RXI09367.1"/>
    <property type="molecule type" value="Genomic_DNA"/>
</dbReference>
<sequence length="232" mass="25726">MILSALDLPFPHGFVFGNSRVTSEWVTYPGSAMAYFSLNFGVPTKPEASELPKSLVLDRDGNIHLRITPPDDVECYNPPPRLALIPFLSHLGLGPPHPRTVPPPVLVTSRPGSTTSRARSTSVARYCLLWAYHSLTVLFLGTHEQLPNGSPILGVLWPPSRLTSEFLRNSKPVSFQKTSITPLGDVGCYIYPFTTEKKKGKGMQKLSFIGKMAQIEFHKILKLSFKVKPKRS</sequence>
<protein>
    <submittedName>
        <fullName evidence="1">Uncharacterized protein</fullName>
    </submittedName>
</protein>
<reference evidence="1 2" key="1">
    <citation type="submission" date="2018-10" db="EMBL/GenBank/DDBJ databases">
        <title>A high-quality apple genome assembly.</title>
        <authorList>
            <person name="Hu J."/>
        </authorList>
    </citation>
    <scope>NUCLEOTIDE SEQUENCE [LARGE SCALE GENOMIC DNA]</scope>
    <source>
        <strain evidence="2">cv. HFTH1</strain>
        <tissue evidence="1">Young leaf</tissue>
    </source>
</reference>
<gene>
    <name evidence="1" type="ORF">DVH24_033984</name>
</gene>
<organism evidence="1 2">
    <name type="scientific">Malus domestica</name>
    <name type="common">Apple</name>
    <name type="synonym">Pyrus malus</name>
    <dbReference type="NCBI Taxonomy" id="3750"/>
    <lineage>
        <taxon>Eukaryota</taxon>
        <taxon>Viridiplantae</taxon>
        <taxon>Streptophyta</taxon>
        <taxon>Embryophyta</taxon>
        <taxon>Tracheophyta</taxon>
        <taxon>Spermatophyta</taxon>
        <taxon>Magnoliopsida</taxon>
        <taxon>eudicotyledons</taxon>
        <taxon>Gunneridae</taxon>
        <taxon>Pentapetalae</taxon>
        <taxon>rosids</taxon>
        <taxon>fabids</taxon>
        <taxon>Rosales</taxon>
        <taxon>Rosaceae</taxon>
        <taxon>Amygdaloideae</taxon>
        <taxon>Maleae</taxon>
        <taxon>Malus</taxon>
    </lineage>
</organism>
<dbReference type="Proteomes" id="UP000290289">
    <property type="component" value="Chromosome 1"/>
</dbReference>
<proteinExistence type="predicted"/>
<keyword evidence="2" id="KW-1185">Reference proteome</keyword>
<comment type="caution">
    <text evidence="1">The sequence shown here is derived from an EMBL/GenBank/DDBJ whole genome shotgun (WGS) entry which is preliminary data.</text>
</comment>
<evidence type="ECO:0000313" key="1">
    <source>
        <dbReference type="EMBL" id="RXI09367.1"/>
    </source>
</evidence>
<evidence type="ECO:0000313" key="2">
    <source>
        <dbReference type="Proteomes" id="UP000290289"/>
    </source>
</evidence>